<dbReference type="GO" id="GO:0045087">
    <property type="term" value="P:innate immune response"/>
    <property type="evidence" value="ECO:0000318"/>
    <property type="project" value="GO_Central"/>
</dbReference>
<dbReference type="InterPro" id="IPR001254">
    <property type="entry name" value="Trypsin_dom"/>
</dbReference>
<dbReference type="InterPro" id="IPR051487">
    <property type="entry name" value="Ser/Thr_Proteases_Immune/Dev"/>
</dbReference>
<evidence type="ECO:0000256" key="2">
    <source>
        <dbReference type="ARBA" id="ARBA00024195"/>
    </source>
</evidence>
<evidence type="ECO:0000313" key="4">
    <source>
        <dbReference type="EMBL" id="EFX79665.1"/>
    </source>
</evidence>
<dbReference type="Proteomes" id="UP000000305">
    <property type="component" value="Unassembled WGS sequence"/>
</dbReference>
<dbReference type="PANTHER" id="PTHR24256">
    <property type="entry name" value="TRYPTASE-RELATED"/>
    <property type="match status" value="1"/>
</dbReference>
<dbReference type="SMART" id="SM00020">
    <property type="entry name" value="Tryp_SPc"/>
    <property type="match status" value="1"/>
</dbReference>
<dbReference type="InParanoid" id="E9GLM3"/>
<dbReference type="KEGG" id="dpx:DAPPUDRAFT_52239"/>
<dbReference type="InterPro" id="IPR043504">
    <property type="entry name" value="Peptidase_S1_PA_chymotrypsin"/>
</dbReference>
<dbReference type="HOGENOM" id="CLU_006842_13_2_1"/>
<gene>
    <name evidence="4" type="ORF">DAPPUDRAFT_52239</name>
</gene>
<feature type="domain" description="Peptidase S1" evidence="3">
    <location>
        <begin position="1"/>
        <end position="148"/>
    </location>
</feature>
<dbReference type="GO" id="GO:0004252">
    <property type="term" value="F:serine-type endopeptidase activity"/>
    <property type="evidence" value="ECO:0007669"/>
    <property type="project" value="InterPro"/>
</dbReference>
<dbReference type="FunFam" id="2.40.10.10:FF:000002">
    <property type="entry name" value="Transmembrane protease serine"/>
    <property type="match status" value="1"/>
</dbReference>
<dbReference type="MEROPS" id="S01.413"/>
<evidence type="ECO:0000313" key="5">
    <source>
        <dbReference type="Proteomes" id="UP000000305"/>
    </source>
</evidence>
<proteinExistence type="inferred from homology"/>
<accession>E9GLM3</accession>
<dbReference type="OrthoDB" id="6329218at2759"/>
<dbReference type="GO" id="GO:0005615">
    <property type="term" value="C:extracellular space"/>
    <property type="evidence" value="ECO:0000318"/>
    <property type="project" value="GO_Central"/>
</dbReference>
<dbReference type="eggNOG" id="KOG3627">
    <property type="taxonomic scope" value="Eukaryota"/>
</dbReference>
<feature type="non-terminal residue" evidence="4">
    <location>
        <position position="149"/>
    </location>
</feature>
<name>E9GLM3_DAPPU</name>
<sequence>NDVAVLTVDPPIVYSAAISPVCLPPFNNAADQFVGKDGAVMGWGRLESGGVQPNALRQATVQIIPNADCNAQYGVGTIFKQQLCASAPGKDTCQGDDGGPIVVQAKADSTAWTQIGISSFGIGCANPDFAGVYASVAFFRKWIDTYMKN</sequence>
<dbReference type="CDD" id="cd00190">
    <property type="entry name" value="Tryp_SPc"/>
    <property type="match status" value="1"/>
</dbReference>
<dbReference type="PROSITE" id="PS50240">
    <property type="entry name" value="TRYPSIN_DOM"/>
    <property type="match status" value="1"/>
</dbReference>
<dbReference type="OMA" id="SECPEMF"/>
<dbReference type="GO" id="GO:0006508">
    <property type="term" value="P:proteolysis"/>
    <property type="evidence" value="ECO:0007669"/>
    <property type="project" value="InterPro"/>
</dbReference>
<organism evidence="4 5">
    <name type="scientific">Daphnia pulex</name>
    <name type="common">Water flea</name>
    <dbReference type="NCBI Taxonomy" id="6669"/>
    <lineage>
        <taxon>Eukaryota</taxon>
        <taxon>Metazoa</taxon>
        <taxon>Ecdysozoa</taxon>
        <taxon>Arthropoda</taxon>
        <taxon>Crustacea</taxon>
        <taxon>Branchiopoda</taxon>
        <taxon>Diplostraca</taxon>
        <taxon>Cladocera</taxon>
        <taxon>Anomopoda</taxon>
        <taxon>Daphniidae</taxon>
        <taxon>Daphnia</taxon>
    </lineage>
</organism>
<dbReference type="SUPFAM" id="SSF50494">
    <property type="entry name" value="Trypsin-like serine proteases"/>
    <property type="match status" value="1"/>
</dbReference>
<comment type="similarity">
    <text evidence="2">Belongs to the peptidase S1 family. CLIP subfamily.</text>
</comment>
<dbReference type="Pfam" id="PF00089">
    <property type="entry name" value="Trypsin"/>
    <property type="match status" value="1"/>
</dbReference>
<dbReference type="STRING" id="6669.E9GLM3"/>
<dbReference type="EMBL" id="GL732551">
    <property type="protein sequence ID" value="EFX79665.1"/>
    <property type="molecule type" value="Genomic_DNA"/>
</dbReference>
<keyword evidence="1" id="KW-1015">Disulfide bond</keyword>
<dbReference type="AlphaFoldDB" id="E9GLM3"/>
<protein>
    <recommendedName>
        <fullName evidence="3">Peptidase S1 domain-containing protein</fullName>
    </recommendedName>
</protein>
<dbReference type="InterPro" id="IPR009003">
    <property type="entry name" value="Peptidase_S1_PA"/>
</dbReference>
<evidence type="ECO:0000256" key="1">
    <source>
        <dbReference type="ARBA" id="ARBA00023157"/>
    </source>
</evidence>
<reference evidence="4 5" key="1">
    <citation type="journal article" date="2011" name="Science">
        <title>The ecoresponsive genome of Daphnia pulex.</title>
        <authorList>
            <person name="Colbourne J.K."/>
            <person name="Pfrender M.E."/>
            <person name="Gilbert D."/>
            <person name="Thomas W.K."/>
            <person name="Tucker A."/>
            <person name="Oakley T.H."/>
            <person name="Tokishita S."/>
            <person name="Aerts A."/>
            <person name="Arnold G.J."/>
            <person name="Basu M.K."/>
            <person name="Bauer D.J."/>
            <person name="Caceres C.E."/>
            <person name="Carmel L."/>
            <person name="Casola C."/>
            <person name="Choi J.H."/>
            <person name="Detter J.C."/>
            <person name="Dong Q."/>
            <person name="Dusheyko S."/>
            <person name="Eads B.D."/>
            <person name="Frohlich T."/>
            <person name="Geiler-Samerotte K.A."/>
            <person name="Gerlach D."/>
            <person name="Hatcher P."/>
            <person name="Jogdeo S."/>
            <person name="Krijgsveld J."/>
            <person name="Kriventseva E.V."/>
            <person name="Kultz D."/>
            <person name="Laforsch C."/>
            <person name="Lindquist E."/>
            <person name="Lopez J."/>
            <person name="Manak J.R."/>
            <person name="Muller J."/>
            <person name="Pangilinan J."/>
            <person name="Patwardhan R.P."/>
            <person name="Pitluck S."/>
            <person name="Pritham E.J."/>
            <person name="Rechtsteiner A."/>
            <person name="Rho M."/>
            <person name="Rogozin I.B."/>
            <person name="Sakarya O."/>
            <person name="Salamov A."/>
            <person name="Schaack S."/>
            <person name="Shapiro H."/>
            <person name="Shiga Y."/>
            <person name="Skalitzky C."/>
            <person name="Smith Z."/>
            <person name="Souvorov A."/>
            <person name="Sung W."/>
            <person name="Tang Z."/>
            <person name="Tsuchiya D."/>
            <person name="Tu H."/>
            <person name="Vos H."/>
            <person name="Wang M."/>
            <person name="Wolf Y.I."/>
            <person name="Yamagata H."/>
            <person name="Yamada T."/>
            <person name="Ye Y."/>
            <person name="Shaw J.R."/>
            <person name="Andrews J."/>
            <person name="Crease T.J."/>
            <person name="Tang H."/>
            <person name="Lucas S.M."/>
            <person name="Robertson H.M."/>
            <person name="Bork P."/>
            <person name="Koonin E.V."/>
            <person name="Zdobnov E.M."/>
            <person name="Grigoriev I.V."/>
            <person name="Lynch M."/>
            <person name="Boore J.L."/>
        </authorList>
    </citation>
    <scope>NUCLEOTIDE SEQUENCE [LARGE SCALE GENOMIC DNA]</scope>
</reference>
<dbReference type="Gene3D" id="2.40.10.10">
    <property type="entry name" value="Trypsin-like serine proteases"/>
    <property type="match status" value="1"/>
</dbReference>
<keyword evidence="5" id="KW-1185">Reference proteome</keyword>
<evidence type="ECO:0000259" key="3">
    <source>
        <dbReference type="PROSITE" id="PS50240"/>
    </source>
</evidence>